<keyword evidence="2" id="KW-1185">Reference proteome</keyword>
<dbReference type="KEGG" id="cap:CLDAP_18490"/>
<evidence type="ECO:0000313" key="2">
    <source>
        <dbReference type="Proteomes" id="UP000007880"/>
    </source>
</evidence>
<accession>I0I3Q1</accession>
<dbReference type="Proteomes" id="UP000007880">
    <property type="component" value="Chromosome"/>
</dbReference>
<sequence length="521" mass="58430">MRRFAPPRIVRHLWLVKVIFALCLVIDPTSSPPVMAVAVSPMKSPYLQPGQITVQGSFQYVDRDNADRPARFVRVLLYDDDDSSGDDLLGQTTTDQNGVFQFAALPNQDNDEPGSTLDVYVIWVAEFNDSAAAQRRVTDLSGVSHRWQSETRRNVPNGVVAFNGYQPATNRPAMWIFQDLRRSWEYVRNTVNIDPGSMTARWADNVDCWPPGVCNSYFYGGVGGPYIFISRRHQISSDVVVHEAAHHYLYNRANWWVVDVNCFNHQIFGQVNSETCAWSEGWADFLPLLVSNDVCFDWDIGPCSGSPDQDHYNLETHSRNDNPAAFPWGDRVEGRIAGALYDLFDNNNEGFDSATFGFGPIAAIALDAQAEDRFFVFWQRWQASNNNRHHALRALHQNTIDYNTSPRFDPLLPDLVALRGVAWPRALNLWSYAIDDDSADSELSFQLVAVSHNRCGVTLTENRWINLAPQANWLGVCDVTVRASDTIASVDDVFRVTVTPIVALSYLPAIIKPDVAAGGSH</sequence>
<dbReference type="OrthoDB" id="2677755at2"/>
<dbReference type="EMBL" id="AP012337">
    <property type="protein sequence ID" value="BAL99888.1"/>
    <property type="molecule type" value="Genomic_DNA"/>
</dbReference>
<dbReference type="HOGENOM" id="CLU_563470_0_0_0"/>
<organism evidence="1 2">
    <name type="scientific">Caldilinea aerophila (strain DSM 14535 / JCM 11387 / NBRC 104270 / STL-6-O1)</name>
    <dbReference type="NCBI Taxonomy" id="926550"/>
    <lineage>
        <taxon>Bacteria</taxon>
        <taxon>Bacillati</taxon>
        <taxon>Chloroflexota</taxon>
        <taxon>Caldilineae</taxon>
        <taxon>Caldilineales</taxon>
        <taxon>Caldilineaceae</taxon>
        <taxon>Caldilinea</taxon>
    </lineage>
</organism>
<name>I0I3Q1_CALAS</name>
<evidence type="ECO:0000313" key="1">
    <source>
        <dbReference type="EMBL" id="BAL99888.1"/>
    </source>
</evidence>
<dbReference type="AlphaFoldDB" id="I0I3Q1"/>
<dbReference type="SUPFAM" id="SSF117074">
    <property type="entry name" value="Hypothetical protein PA1324"/>
    <property type="match status" value="1"/>
</dbReference>
<protein>
    <submittedName>
        <fullName evidence="1">Uncharacterized protein</fullName>
    </submittedName>
</protein>
<dbReference type="eggNOG" id="ENOG5033TFM">
    <property type="taxonomic scope" value="Bacteria"/>
</dbReference>
<dbReference type="SUPFAM" id="SSF55486">
    <property type="entry name" value="Metalloproteases ('zincins'), catalytic domain"/>
    <property type="match status" value="1"/>
</dbReference>
<reference evidence="1 2" key="1">
    <citation type="submission" date="2012-02" db="EMBL/GenBank/DDBJ databases">
        <title>Complete genome sequence of Caldilinea aerophila DSM 14535 (= NBRC 102666).</title>
        <authorList>
            <person name="Oguchi A."/>
            <person name="Hosoyama A."/>
            <person name="Sekine M."/>
            <person name="Fukai R."/>
            <person name="Kato Y."/>
            <person name="Nakamura S."/>
            <person name="Hanada S."/>
            <person name="Yamazaki S."/>
            <person name="Fujita N."/>
        </authorList>
    </citation>
    <scope>NUCLEOTIDE SEQUENCE [LARGE SCALE GENOMIC DNA]</scope>
    <source>
        <strain evidence="2">DSM 14535 / JCM 11387 / NBRC 104270 / STL-6-O1</strain>
    </source>
</reference>
<gene>
    <name evidence="1" type="ordered locus">CLDAP_18490</name>
</gene>
<proteinExistence type="predicted"/>
<dbReference type="RefSeq" id="WP_014433126.1">
    <property type="nucleotide sequence ID" value="NC_017079.1"/>
</dbReference>